<keyword evidence="4" id="KW-1003">Cell membrane</keyword>
<dbReference type="SMART" id="SM00388">
    <property type="entry name" value="HisKA"/>
    <property type="match status" value="1"/>
</dbReference>
<evidence type="ECO:0000256" key="2">
    <source>
        <dbReference type="ARBA" id="ARBA00004651"/>
    </source>
</evidence>
<dbReference type="CDD" id="cd00082">
    <property type="entry name" value="HisKA"/>
    <property type="match status" value="1"/>
</dbReference>
<evidence type="ECO:0000256" key="5">
    <source>
        <dbReference type="ARBA" id="ARBA00022553"/>
    </source>
</evidence>
<dbReference type="Pfam" id="PF02518">
    <property type="entry name" value="HATPase_c"/>
    <property type="match status" value="1"/>
</dbReference>
<dbReference type="Gene3D" id="1.10.287.130">
    <property type="match status" value="1"/>
</dbReference>
<dbReference type="InterPro" id="IPR036097">
    <property type="entry name" value="HisK_dim/P_sf"/>
</dbReference>
<proteinExistence type="predicted"/>
<dbReference type="SMART" id="SM00304">
    <property type="entry name" value="HAMP"/>
    <property type="match status" value="1"/>
</dbReference>
<keyword evidence="6" id="KW-0808">Transferase</keyword>
<dbReference type="SMART" id="SM00387">
    <property type="entry name" value="HATPase_c"/>
    <property type="match status" value="1"/>
</dbReference>
<keyword evidence="11" id="KW-1133">Transmembrane helix</keyword>
<comment type="subcellular location">
    <subcellularLocation>
        <location evidence="2">Cell membrane</location>
        <topology evidence="2">Multi-pass membrane protein</topology>
    </subcellularLocation>
</comment>
<dbReference type="PANTHER" id="PTHR44936:SF10">
    <property type="entry name" value="SENSOR PROTEIN RSTB"/>
    <property type="match status" value="1"/>
</dbReference>
<feature type="transmembrane region" description="Helical" evidence="11">
    <location>
        <begin position="138"/>
        <end position="158"/>
    </location>
</feature>
<comment type="catalytic activity">
    <reaction evidence="1">
        <text>ATP + protein L-histidine = ADP + protein N-phospho-L-histidine.</text>
        <dbReference type="EC" id="2.7.13.3"/>
    </reaction>
</comment>
<name>A0A7V8FRP1_9BURK</name>
<keyword evidence="8" id="KW-0418">Kinase</keyword>
<evidence type="ECO:0000256" key="9">
    <source>
        <dbReference type="ARBA" id="ARBA00022840"/>
    </source>
</evidence>
<dbReference type="CDD" id="cd06225">
    <property type="entry name" value="HAMP"/>
    <property type="match status" value="1"/>
</dbReference>
<dbReference type="EMBL" id="WNDQ01000004">
    <property type="protein sequence ID" value="KAF1023469.1"/>
    <property type="molecule type" value="Genomic_DNA"/>
</dbReference>
<dbReference type="Gene3D" id="3.30.565.10">
    <property type="entry name" value="Histidine kinase-like ATPase, C-terminal domain"/>
    <property type="match status" value="1"/>
</dbReference>
<feature type="domain" description="Histidine kinase" evidence="12">
    <location>
        <begin position="219"/>
        <end position="434"/>
    </location>
</feature>
<gene>
    <name evidence="14" type="primary">rstB</name>
    <name evidence="14" type="ORF">GAK30_00420</name>
</gene>
<evidence type="ECO:0000256" key="3">
    <source>
        <dbReference type="ARBA" id="ARBA00012438"/>
    </source>
</evidence>
<evidence type="ECO:0000313" key="14">
    <source>
        <dbReference type="EMBL" id="KAF1023469.1"/>
    </source>
</evidence>
<sequence>MDTLATRPLRQLTQKLYLRIWLAVVLAVAVLSLLVGWAWQLASESAPREVVVRDHAGVMIGRGTWRPPAAPPDAEVEGEDGPDLLAEPPPPPPFPPHRPPPLRGGFHGVEIPAQLNNGQIVTVQLPRPPRSPWRQPFGFLWTLTLVAIAVALATYPIIRHLTRRLEKLQRSVEKWGQGDLSVRAEVRGGDEIAFLARRFNHSAERIEALVTSHKSLLANASHELRSPLTRIRMGLALMDDTANEGLREELSRSITELDQLIDEILLASRLDAQTAELGTPVPVELAALAAEECARLQIDLAEATPAEIAGIPKLLRRLMRNLLENALRYGQSRTSHLGDDAARQDGAVSATLRQLPGQWVEFRVNDRGPGVPDDQKARIFEPFYRLPGASERHGGVGLGLSLVKSIAERHGGSVHCEDRPGGGASFVVRLPTAAAATAPAAAPL</sequence>
<keyword evidence="11" id="KW-0472">Membrane</keyword>
<feature type="domain" description="HAMP" evidence="13">
    <location>
        <begin position="159"/>
        <end position="211"/>
    </location>
</feature>
<dbReference type="InterPro" id="IPR036890">
    <property type="entry name" value="HATPase_C_sf"/>
</dbReference>
<dbReference type="InterPro" id="IPR004358">
    <property type="entry name" value="Sig_transdc_His_kin-like_C"/>
</dbReference>
<dbReference type="PROSITE" id="PS50109">
    <property type="entry name" value="HIS_KIN"/>
    <property type="match status" value="1"/>
</dbReference>
<dbReference type="EC" id="2.7.13.3" evidence="3"/>
<dbReference type="InterPro" id="IPR005467">
    <property type="entry name" value="His_kinase_dom"/>
</dbReference>
<dbReference type="PANTHER" id="PTHR44936">
    <property type="entry name" value="SENSOR PROTEIN CREC"/>
    <property type="match status" value="1"/>
</dbReference>
<feature type="compositionally biased region" description="Pro residues" evidence="10">
    <location>
        <begin position="87"/>
        <end position="99"/>
    </location>
</feature>
<dbReference type="Pfam" id="PF00672">
    <property type="entry name" value="HAMP"/>
    <property type="match status" value="1"/>
</dbReference>
<dbReference type="Proteomes" id="UP000461670">
    <property type="component" value="Unassembled WGS sequence"/>
</dbReference>
<evidence type="ECO:0000256" key="10">
    <source>
        <dbReference type="SAM" id="MobiDB-lite"/>
    </source>
</evidence>
<protein>
    <recommendedName>
        <fullName evidence="3">histidine kinase</fullName>
        <ecNumber evidence="3">2.7.13.3</ecNumber>
    </recommendedName>
</protein>
<dbReference type="Gene3D" id="1.10.8.500">
    <property type="entry name" value="HAMP domain in histidine kinase"/>
    <property type="match status" value="1"/>
</dbReference>
<dbReference type="InterPro" id="IPR050980">
    <property type="entry name" value="2C_sensor_his_kinase"/>
</dbReference>
<organism evidence="14 15">
    <name type="scientific">Paracidovorax wautersii</name>
    <dbReference type="NCBI Taxonomy" id="1177982"/>
    <lineage>
        <taxon>Bacteria</taxon>
        <taxon>Pseudomonadati</taxon>
        <taxon>Pseudomonadota</taxon>
        <taxon>Betaproteobacteria</taxon>
        <taxon>Burkholderiales</taxon>
        <taxon>Comamonadaceae</taxon>
        <taxon>Paracidovorax</taxon>
    </lineage>
</organism>
<keyword evidence="7" id="KW-0547">Nucleotide-binding</keyword>
<keyword evidence="9" id="KW-0067">ATP-binding</keyword>
<dbReference type="SUPFAM" id="SSF158472">
    <property type="entry name" value="HAMP domain-like"/>
    <property type="match status" value="1"/>
</dbReference>
<feature type="transmembrane region" description="Helical" evidence="11">
    <location>
        <begin position="20"/>
        <end position="39"/>
    </location>
</feature>
<evidence type="ECO:0000259" key="12">
    <source>
        <dbReference type="PROSITE" id="PS50109"/>
    </source>
</evidence>
<dbReference type="GO" id="GO:0000155">
    <property type="term" value="F:phosphorelay sensor kinase activity"/>
    <property type="evidence" value="ECO:0007669"/>
    <property type="project" value="InterPro"/>
</dbReference>
<reference evidence="15" key="1">
    <citation type="journal article" date="2020" name="MBio">
        <title>Horizontal gene transfer to a defensive symbiont with a reduced genome amongst a multipartite beetle microbiome.</title>
        <authorList>
            <person name="Waterworth S.C."/>
            <person name="Florez L.V."/>
            <person name="Rees E.R."/>
            <person name="Hertweck C."/>
            <person name="Kaltenpoth M."/>
            <person name="Kwan J.C."/>
        </authorList>
    </citation>
    <scope>NUCLEOTIDE SEQUENCE [LARGE SCALE GENOMIC DNA]</scope>
</reference>
<dbReference type="CDD" id="cd00075">
    <property type="entry name" value="HATPase"/>
    <property type="match status" value="1"/>
</dbReference>
<dbReference type="InterPro" id="IPR003661">
    <property type="entry name" value="HisK_dim/P_dom"/>
</dbReference>
<dbReference type="AlphaFoldDB" id="A0A7V8FRP1"/>
<evidence type="ECO:0000256" key="1">
    <source>
        <dbReference type="ARBA" id="ARBA00000085"/>
    </source>
</evidence>
<evidence type="ECO:0000256" key="6">
    <source>
        <dbReference type="ARBA" id="ARBA00022679"/>
    </source>
</evidence>
<dbReference type="PRINTS" id="PR00344">
    <property type="entry name" value="BCTRLSENSOR"/>
</dbReference>
<dbReference type="GO" id="GO:0005886">
    <property type="term" value="C:plasma membrane"/>
    <property type="evidence" value="ECO:0007669"/>
    <property type="project" value="UniProtKB-SubCell"/>
</dbReference>
<feature type="region of interest" description="Disordered" evidence="10">
    <location>
        <begin position="62"/>
        <end position="99"/>
    </location>
</feature>
<evidence type="ECO:0000256" key="7">
    <source>
        <dbReference type="ARBA" id="ARBA00022741"/>
    </source>
</evidence>
<evidence type="ECO:0000256" key="11">
    <source>
        <dbReference type="SAM" id="Phobius"/>
    </source>
</evidence>
<dbReference type="PROSITE" id="PS50885">
    <property type="entry name" value="HAMP"/>
    <property type="match status" value="1"/>
</dbReference>
<keyword evidence="11" id="KW-0812">Transmembrane</keyword>
<dbReference type="Pfam" id="PF00512">
    <property type="entry name" value="HisKA"/>
    <property type="match status" value="1"/>
</dbReference>
<evidence type="ECO:0000256" key="8">
    <source>
        <dbReference type="ARBA" id="ARBA00022777"/>
    </source>
</evidence>
<dbReference type="SUPFAM" id="SSF55874">
    <property type="entry name" value="ATPase domain of HSP90 chaperone/DNA topoisomerase II/histidine kinase"/>
    <property type="match status" value="1"/>
</dbReference>
<evidence type="ECO:0000313" key="15">
    <source>
        <dbReference type="Proteomes" id="UP000461670"/>
    </source>
</evidence>
<dbReference type="SUPFAM" id="SSF47384">
    <property type="entry name" value="Homodimeric domain of signal transducing histidine kinase"/>
    <property type="match status" value="1"/>
</dbReference>
<accession>A0A7V8FRP1</accession>
<keyword evidence="5" id="KW-0597">Phosphoprotein</keyword>
<dbReference type="InterPro" id="IPR003594">
    <property type="entry name" value="HATPase_dom"/>
</dbReference>
<dbReference type="GO" id="GO:0005524">
    <property type="term" value="F:ATP binding"/>
    <property type="evidence" value="ECO:0007669"/>
    <property type="project" value="UniProtKB-KW"/>
</dbReference>
<evidence type="ECO:0000259" key="13">
    <source>
        <dbReference type="PROSITE" id="PS50885"/>
    </source>
</evidence>
<comment type="caution">
    <text evidence="14">The sequence shown here is derived from an EMBL/GenBank/DDBJ whole genome shotgun (WGS) entry which is preliminary data.</text>
</comment>
<dbReference type="InterPro" id="IPR003660">
    <property type="entry name" value="HAMP_dom"/>
</dbReference>
<evidence type="ECO:0000256" key="4">
    <source>
        <dbReference type="ARBA" id="ARBA00022475"/>
    </source>
</evidence>